<dbReference type="GO" id="GO:0000978">
    <property type="term" value="F:RNA polymerase II cis-regulatory region sequence-specific DNA binding"/>
    <property type="evidence" value="ECO:0007669"/>
    <property type="project" value="TreeGrafter"/>
</dbReference>
<dbReference type="PANTHER" id="PTHR24390:SF248">
    <property type="entry name" value="ZINC FINGER PROTEIN 569-LIKE"/>
    <property type="match status" value="1"/>
</dbReference>
<feature type="domain" description="C2H2-type" evidence="12">
    <location>
        <begin position="151"/>
        <end position="178"/>
    </location>
</feature>
<dbReference type="SUPFAM" id="SSF57667">
    <property type="entry name" value="beta-beta-alpha zinc fingers"/>
    <property type="match status" value="4"/>
</dbReference>
<evidence type="ECO:0000256" key="6">
    <source>
        <dbReference type="ARBA" id="ARBA00022833"/>
    </source>
</evidence>
<keyword evidence="6" id="KW-0862">Zinc</keyword>
<comment type="similarity">
    <text evidence="2">Belongs to the hunchback C2H2-type zinc-finger protein family.</text>
</comment>
<evidence type="ECO:0000313" key="13">
    <source>
        <dbReference type="EMBL" id="KAK4873319.1"/>
    </source>
</evidence>
<evidence type="ECO:0000256" key="4">
    <source>
        <dbReference type="ARBA" id="ARBA00022737"/>
    </source>
</evidence>
<keyword evidence="3" id="KW-0479">Metal-binding</keyword>
<evidence type="ECO:0000256" key="9">
    <source>
        <dbReference type="ARBA" id="ARBA00023163"/>
    </source>
</evidence>
<dbReference type="FunFam" id="3.30.160.60:FF:000130">
    <property type="entry name" value="Spalt-like transcription factor 4"/>
    <property type="match status" value="1"/>
</dbReference>
<dbReference type="PROSITE" id="PS00028">
    <property type="entry name" value="ZINC_FINGER_C2H2_1"/>
    <property type="match status" value="1"/>
</dbReference>
<evidence type="ECO:0000256" key="3">
    <source>
        <dbReference type="ARBA" id="ARBA00022723"/>
    </source>
</evidence>
<dbReference type="FunFam" id="3.30.160.60:FF:003459">
    <property type="match status" value="1"/>
</dbReference>
<feature type="domain" description="C2H2-type" evidence="12">
    <location>
        <begin position="235"/>
        <end position="262"/>
    </location>
</feature>
<accession>A0AAN7PPJ2</accession>
<dbReference type="SMART" id="SM00355">
    <property type="entry name" value="ZnF_C2H2"/>
    <property type="match status" value="5"/>
</dbReference>
<dbReference type="AlphaFoldDB" id="A0AAN7PPJ2"/>
<dbReference type="Pfam" id="PF00096">
    <property type="entry name" value="zf-C2H2"/>
    <property type="match status" value="4"/>
</dbReference>
<keyword evidence="5 11" id="KW-0863">Zinc-finger</keyword>
<evidence type="ECO:0000259" key="12">
    <source>
        <dbReference type="PROSITE" id="PS50157"/>
    </source>
</evidence>
<dbReference type="GO" id="GO:0003700">
    <property type="term" value="F:DNA-binding transcription factor activity"/>
    <property type="evidence" value="ECO:0007669"/>
    <property type="project" value="TreeGrafter"/>
</dbReference>
<proteinExistence type="inferred from homology"/>
<reference evidence="14" key="1">
    <citation type="submission" date="2023-01" db="EMBL/GenBank/DDBJ databases">
        <title>Key to firefly adult light organ development and bioluminescence: homeobox transcription factors regulate luciferase expression and transportation to peroxisome.</title>
        <authorList>
            <person name="Fu X."/>
        </authorList>
    </citation>
    <scope>NUCLEOTIDE SEQUENCE [LARGE SCALE GENOMIC DNA]</scope>
</reference>
<evidence type="ECO:0000256" key="1">
    <source>
        <dbReference type="ARBA" id="ARBA00004123"/>
    </source>
</evidence>
<dbReference type="PANTHER" id="PTHR24390">
    <property type="entry name" value="ZINC FINGER PROTEIN"/>
    <property type="match status" value="1"/>
</dbReference>
<evidence type="ECO:0000256" key="8">
    <source>
        <dbReference type="ARBA" id="ARBA00023125"/>
    </source>
</evidence>
<dbReference type="InterPro" id="IPR012934">
    <property type="entry name" value="Znf_AD"/>
</dbReference>
<evidence type="ECO:0000256" key="7">
    <source>
        <dbReference type="ARBA" id="ARBA00023015"/>
    </source>
</evidence>
<keyword evidence="7" id="KW-0805">Transcription regulation</keyword>
<name>A0AAN7PPJ2_9COLE</name>
<dbReference type="GO" id="GO:0006357">
    <property type="term" value="P:regulation of transcription by RNA polymerase II"/>
    <property type="evidence" value="ECO:0007669"/>
    <property type="project" value="TreeGrafter"/>
</dbReference>
<dbReference type="Gene3D" id="3.30.160.60">
    <property type="entry name" value="Classic Zinc Finger"/>
    <property type="match status" value="5"/>
</dbReference>
<protein>
    <recommendedName>
        <fullName evidence="12">C2H2-type domain-containing protein</fullName>
    </recommendedName>
</protein>
<feature type="domain" description="C2H2-type" evidence="12">
    <location>
        <begin position="207"/>
        <end position="234"/>
    </location>
</feature>
<comment type="caution">
    <text evidence="13">The sequence shown here is derived from an EMBL/GenBank/DDBJ whole genome shotgun (WGS) entry which is preliminary data.</text>
</comment>
<sequence>MEEKPTNRCRICLLEIVKTEQYYFINNDNELKLQFKLLDFLPEIDLNLTPNPIACNSCKITIEEIYEFKQLGIRTETTMSLRQAVIKEEFLDDNITSEGINKDCLEVNTDMPTCIEEPSEPKLYYCFDKDLNLDLIFSLKSHMRKHNKKLFKCNICDYCSNHVEDLERHMGKHINEKPLKCKICDNFCITKSVLKSNRCKHIGEKPYKCNICDYCSSDMSQLKLHILEHTGEKPYKCNTCDYCSTTKSKLQIHLQKHTGEKPFRCNVCDCWVTTKGVLKRHMLTHMGEKPFKCNICDFCSIHKFNLKRHMRRHTR</sequence>
<evidence type="ECO:0000256" key="11">
    <source>
        <dbReference type="PROSITE-ProRule" id="PRU00042"/>
    </source>
</evidence>
<dbReference type="PROSITE" id="PS50157">
    <property type="entry name" value="ZINC_FINGER_C2H2_2"/>
    <property type="match status" value="5"/>
</dbReference>
<dbReference type="FunFam" id="3.30.160.60:FF:000614">
    <property type="entry name" value="Zinc finger protein 142"/>
    <property type="match status" value="1"/>
</dbReference>
<dbReference type="FunFam" id="3.30.160.60:FF:000604">
    <property type="entry name" value="Histone H4 transcription factor-like Protein"/>
    <property type="match status" value="1"/>
</dbReference>
<dbReference type="Proteomes" id="UP001353858">
    <property type="component" value="Unassembled WGS sequence"/>
</dbReference>
<evidence type="ECO:0000256" key="5">
    <source>
        <dbReference type="ARBA" id="ARBA00022771"/>
    </source>
</evidence>
<keyword evidence="4" id="KW-0677">Repeat</keyword>
<dbReference type="SMART" id="SM00868">
    <property type="entry name" value="zf-AD"/>
    <property type="match status" value="1"/>
</dbReference>
<gene>
    <name evidence="13" type="ORF">RN001_015348</name>
</gene>
<evidence type="ECO:0000256" key="2">
    <source>
        <dbReference type="ARBA" id="ARBA00007746"/>
    </source>
</evidence>
<dbReference type="EMBL" id="JARPUR010000007">
    <property type="protein sequence ID" value="KAK4873319.1"/>
    <property type="molecule type" value="Genomic_DNA"/>
</dbReference>
<keyword evidence="10" id="KW-0539">Nucleus</keyword>
<organism evidence="13 14">
    <name type="scientific">Aquatica leii</name>
    <dbReference type="NCBI Taxonomy" id="1421715"/>
    <lineage>
        <taxon>Eukaryota</taxon>
        <taxon>Metazoa</taxon>
        <taxon>Ecdysozoa</taxon>
        <taxon>Arthropoda</taxon>
        <taxon>Hexapoda</taxon>
        <taxon>Insecta</taxon>
        <taxon>Pterygota</taxon>
        <taxon>Neoptera</taxon>
        <taxon>Endopterygota</taxon>
        <taxon>Coleoptera</taxon>
        <taxon>Polyphaga</taxon>
        <taxon>Elateriformia</taxon>
        <taxon>Elateroidea</taxon>
        <taxon>Lampyridae</taxon>
        <taxon>Luciolinae</taxon>
        <taxon>Aquatica</taxon>
    </lineage>
</organism>
<feature type="domain" description="C2H2-type" evidence="12">
    <location>
        <begin position="291"/>
        <end position="315"/>
    </location>
</feature>
<evidence type="ECO:0000256" key="10">
    <source>
        <dbReference type="ARBA" id="ARBA00023242"/>
    </source>
</evidence>
<dbReference type="GO" id="GO:0008270">
    <property type="term" value="F:zinc ion binding"/>
    <property type="evidence" value="ECO:0007669"/>
    <property type="project" value="UniProtKB-KW"/>
</dbReference>
<dbReference type="InterPro" id="IPR013087">
    <property type="entry name" value="Znf_C2H2_type"/>
</dbReference>
<keyword evidence="14" id="KW-1185">Reference proteome</keyword>
<dbReference type="GO" id="GO:0005634">
    <property type="term" value="C:nucleus"/>
    <property type="evidence" value="ECO:0007669"/>
    <property type="project" value="UniProtKB-SubCell"/>
</dbReference>
<keyword evidence="8" id="KW-0238">DNA-binding</keyword>
<evidence type="ECO:0000313" key="14">
    <source>
        <dbReference type="Proteomes" id="UP001353858"/>
    </source>
</evidence>
<keyword evidence="9" id="KW-0804">Transcription</keyword>
<comment type="subcellular location">
    <subcellularLocation>
        <location evidence="1">Nucleus</location>
    </subcellularLocation>
</comment>
<feature type="domain" description="C2H2-type" evidence="12">
    <location>
        <begin position="263"/>
        <end position="290"/>
    </location>
</feature>
<dbReference type="InterPro" id="IPR036236">
    <property type="entry name" value="Znf_C2H2_sf"/>
</dbReference>